<feature type="region of interest" description="Disordered" evidence="10">
    <location>
        <begin position="1699"/>
        <end position="1719"/>
    </location>
</feature>
<feature type="region of interest" description="Disordered" evidence="10">
    <location>
        <begin position="462"/>
        <end position="488"/>
    </location>
</feature>
<feature type="compositionally biased region" description="Basic and acidic residues" evidence="10">
    <location>
        <begin position="74"/>
        <end position="88"/>
    </location>
</feature>
<reference evidence="14" key="2">
    <citation type="journal article" date="2007" name="PLoS Biol.">
        <title>Survey sequencing and comparative analysis of the elephant shark (Callorhinchus milii) genome.</title>
        <authorList>
            <person name="Venkatesh B."/>
            <person name="Kirkness E.F."/>
            <person name="Loh Y.H."/>
            <person name="Halpern A.L."/>
            <person name="Lee A.P."/>
            <person name="Johnson J."/>
            <person name="Dandona N."/>
            <person name="Viswanathan L.D."/>
            <person name="Tay A."/>
            <person name="Venter J.C."/>
            <person name="Strausberg R.L."/>
            <person name="Brenner S."/>
        </authorList>
    </citation>
    <scope>NUCLEOTIDE SEQUENCE [LARGE SCALE GENOMIC DNA]</scope>
</reference>
<dbReference type="FunFam" id="3.30.70.330:FF:000011">
    <property type="entry name" value="trinucleotide repeat-containing gene 6A protein-like"/>
    <property type="match status" value="1"/>
</dbReference>
<feature type="compositionally biased region" description="Polar residues" evidence="10">
    <location>
        <begin position="1031"/>
        <end position="1061"/>
    </location>
</feature>
<dbReference type="CDD" id="cd12713">
    <property type="entry name" value="RRM_TNRC6C"/>
    <property type="match status" value="1"/>
</dbReference>
<name>A0A4W3JXC3_CALMI</name>
<evidence type="ECO:0000259" key="11">
    <source>
        <dbReference type="PROSITE" id="PS50030"/>
    </source>
</evidence>
<dbReference type="PANTHER" id="PTHR13020:SF9">
    <property type="entry name" value="TRINUCLEOTIDE REPEAT-CONTAINING GENE 6C PROTEIN"/>
    <property type="match status" value="1"/>
</dbReference>
<feature type="compositionally biased region" description="Polar residues" evidence="10">
    <location>
        <begin position="1631"/>
        <end position="1644"/>
    </location>
</feature>
<feature type="region of interest" description="Disordered" evidence="10">
    <location>
        <begin position="367"/>
        <end position="402"/>
    </location>
</feature>
<feature type="compositionally biased region" description="Polar residues" evidence="10">
    <location>
        <begin position="147"/>
        <end position="158"/>
    </location>
</feature>
<proteinExistence type="inferred from homology"/>
<evidence type="ECO:0000256" key="7">
    <source>
        <dbReference type="ARBA" id="ARBA00023158"/>
    </source>
</evidence>
<dbReference type="STRING" id="7868.ENSCMIP00000043766"/>
<feature type="compositionally biased region" description="Polar residues" evidence="10">
    <location>
        <begin position="180"/>
        <end position="209"/>
    </location>
</feature>
<dbReference type="CDD" id="cd14283">
    <property type="entry name" value="UBA_TNR6C"/>
    <property type="match status" value="1"/>
</dbReference>
<feature type="compositionally biased region" description="Polar residues" evidence="10">
    <location>
        <begin position="367"/>
        <end position="391"/>
    </location>
</feature>
<feature type="compositionally biased region" description="Polar residues" evidence="10">
    <location>
        <begin position="994"/>
        <end position="1003"/>
    </location>
</feature>
<dbReference type="Ensembl" id="ENSCMIT00000044390.1">
    <property type="protein sequence ID" value="ENSCMIP00000043766.1"/>
    <property type="gene ID" value="ENSCMIG00000018135.1"/>
</dbReference>
<dbReference type="Pfam" id="PF16608">
    <property type="entry name" value="TNRC6-PABC_bdg"/>
    <property type="match status" value="1"/>
</dbReference>
<dbReference type="PROSITE" id="PS50030">
    <property type="entry name" value="UBA"/>
    <property type="match status" value="1"/>
</dbReference>
<feature type="compositionally biased region" description="Polar residues" evidence="10">
    <location>
        <begin position="843"/>
        <end position="867"/>
    </location>
</feature>
<keyword evidence="7" id="KW-0943">RNA-mediated gene silencing</keyword>
<evidence type="ECO:0000256" key="1">
    <source>
        <dbReference type="ARBA" id="ARBA00007302"/>
    </source>
</evidence>
<feature type="compositionally biased region" description="Low complexity" evidence="10">
    <location>
        <begin position="214"/>
        <end position="240"/>
    </location>
</feature>
<feature type="domain" description="UBA" evidence="11">
    <location>
        <begin position="1147"/>
        <end position="1192"/>
    </location>
</feature>
<feature type="compositionally biased region" description="Gly residues" evidence="10">
    <location>
        <begin position="641"/>
        <end position="653"/>
    </location>
</feature>
<feature type="compositionally biased region" description="Polar residues" evidence="10">
    <location>
        <begin position="1667"/>
        <end position="1686"/>
    </location>
</feature>
<evidence type="ECO:0000256" key="2">
    <source>
        <dbReference type="ARBA" id="ARBA00022481"/>
    </source>
</evidence>
<feature type="region of interest" description="Disordered" evidence="10">
    <location>
        <begin position="614"/>
        <end position="659"/>
    </location>
</feature>
<dbReference type="GO" id="GO:0035195">
    <property type="term" value="P:miRNA-mediated post-transcriptional gene silencing"/>
    <property type="evidence" value="ECO:0007669"/>
    <property type="project" value="TreeGrafter"/>
</dbReference>
<dbReference type="PANTHER" id="PTHR13020">
    <property type="entry name" value="TRINUCLEOTIDE REPEAT-CONTAINING GENE 6"/>
    <property type="match status" value="1"/>
</dbReference>
<evidence type="ECO:0000256" key="6">
    <source>
        <dbReference type="ARBA" id="ARBA00023054"/>
    </source>
</evidence>
<dbReference type="PROSITE" id="PS50102">
    <property type="entry name" value="RRM"/>
    <property type="match status" value="1"/>
</dbReference>
<keyword evidence="14" id="KW-1185">Reference proteome</keyword>
<feature type="compositionally biased region" description="Polar residues" evidence="10">
    <location>
        <begin position="113"/>
        <end position="138"/>
    </location>
</feature>
<dbReference type="Pfam" id="PF10427">
    <property type="entry name" value="Ago_hook"/>
    <property type="match status" value="1"/>
</dbReference>
<reference evidence="13" key="4">
    <citation type="submission" date="2025-08" db="UniProtKB">
        <authorList>
            <consortium name="Ensembl"/>
        </authorList>
    </citation>
    <scope>IDENTIFICATION</scope>
</reference>
<reference evidence="13" key="5">
    <citation type="submission" date="2025-09" db="UniProtKB">
        <authorList>
            <consortium name="Ensembl"/>
        </authorList>
    </citation>
    <scope>IDENTIFICATION</scope>
</reference>
<dbReference type="InterPro" id="IPR015940">
    <property type="entry name" value="UBA"/>
</dbReference>
<feature type="compositionally biased region" description="Low complexity" evidence="10">
    <location>
        <begin position="1498"/>
        <end position="1515"/>
    </location>
</feature>
<feature type="compositionally biased region" description="Polar residues" evidence="10">
    <location>
        <begin position="977"/>
        <end position="986"/>
    </location>
</feature>
<feature type="compositionally biased region" description="Low complexity" evidence="10">
    <location>
        <begin position="1121"/>
        <end position="1132"/>
    </location>
</feature>
<dbReference type="Gene3D" id="1.10.8.10">
    <property type="entry name" value="DNA helicase RuvA subunit, C-terminal domain"/>
    <property type="match status" value="1"/>
</dbReference>
<dbReference type="Gene3D" id="3.30.70.330">
    <property type="match status" value="1"/>
</dbReference>
<feature type="compositionally biased region" description="Low complexity" evidence="10">
    <location>
        <begin position="619"/>
        <end position="635"/>
    </location>
</feature>
<organism evidence="13 14">
    <name type="scientific">Callorhinchus milii</name>
    <name type="common">Ghost shark</name>
    <dbReference type="NCBI Taxonomy" id="7868"/>
    <lineage>
        <taxon>Eukaryota</taxon>
        <taxon>Metazoa</taxon>
        <taxon>Chordata</taxon>
        <taxon>Craniata</taxon>
        <taxon>Vertebrata</taxon>
        <taxon>Chondrichthyes</taxon>
        <taxon>Holocephali</taxon>
        <taxon>Chimaeriformes</taxon>
        <taxon>Callorhinchidae</taxon>
        <taxon>Callorhinchus</taxon>
    </lineage>
</organism>
<comment type="similarity">
    <text evidence="1">Belongs to the GW182 family.</text>
</comment>
<feature type="region of interest" description="Disordered" evidence="10">
    <location>
        <begin position="1627"/>
        <end position="1646"/>
    </location>
</feature>
<dbReference type="InterPro" id="IPR012677">
    <property type="entry name" value="Nucleotide-bd_a/b_plait_sf"/>
</dbReference>
<evidence type="ECO:0000313" key="13">
    <source>
        <dbReference type="Ensembl" id="ENSCMIP00000043766.1"/>
    </source>
</evidence>
<dbReference type="Pfam" id="PF00076">
    <property type="entry name" value="RRM_1"/>
    <property type="match status" value="1"/>
</dbReference>
<dbReference type="InterPro" id="IPR034927">
    <property type="entry name" value="TNRC6C_RRM"/>
</dbReference>
<evidence type="ECO:0000313" key="14">
    <source>
        <dbReference type="Proteomes" id="UP000314986"/>
    </source>
</evidence>
<feature type="compositionally biased region" description="Polar residues" evidence="10">
    <location>
        <begin position="555"/>
        <end position="566"/>
    </location>
</feature>
<dbReference type="InterPro" id="IPR052068">
    <property type="entry name" value="GW182_domain"/>
</dbReference>
<evidence type="ECO:0000259" key="12">
    <source>
        <dbReference type="PROSITE" id="PS50102"/>
    </source>
</evidence>
<dbReference type="GO" id="GO:0000932">
    <property type="term" value="C:P-body"/>
    <property type="evidence" value="ECO:0007669"/>
    <property type="project" value="TreeGrafter"/>
</dbReference>
<reference evidence="14" key="3">
    <citation type="journal article" date="2014" name="Nature">
        <title>Elephant shark genome provides unique insights into gnathostome evolution.</title>
        <authorList>
            <consortium name="International Elephant Shark Genome Sequencing Consortium"/>
            <person name="Venkatesh B."/>
            <person name="Lee A.P."/>
            <person name="Ravi V."/>
            <person name="Maurya A.K."/>
            <person name="Lian M.M."/>
            <person name="Swann J.B."/>
            <person name="Ohta Y."/>
            <person name="Flajnik M.F."/>
            <person name="Sutoh Y."/>
            <person name="Kasahara M."/>
            <person name="Hoon S."/>
            <person name="Gangu V."/>
            <person name="Roy S.W."/>
            <person name="Irimia M."/>
            <person name="Korzh V."/>
            <person name="Kondrychyn I."/>
            <person name="Lim Z.W."/>
            <person name="Tay B.H."/>
            <person name="Tohari S."/>
            <person name="Kong K.W."/>
            <person name="Ho S."/>
            <person name="Lorente-Galdos B."/>
            <person name="Quilez J."/>
            <person name="Marques-Bonet T."/>
            <person name="Raney B.J."/>
            <person name="Ingham P.W."/>
            <person name="Tay A."/>
            <person name="Hillier L.W."/>
            <person name="Minx P."/>
            <person name="Boehm T."/>
            <person name="Wilson R.K."/>
            <person name="Brenner S."/>
            <person name="Warren W.C."/>
        </authorList>
    </citation>
    <scope>NUCLEOTIDE SEQUENCE [LARGE SCALE GENOMIC DNA]</scope>
</reference>
<dbReference type="InterPro" id="IPR019486">
    <property type="entry name" value="Argonaute_hook_dom"/>
</dbReference>
<reference evidence="14" key="1">
    <citation type="journal article" date="2006" name="Science">
        <title>Ancient noncoding elements conserved in the human genome.</title>
        <authorList>
            <person name="Venkatesh B."/>
            <person name="Kirkness E.F."/>
            <person name="Loh Y.H."/>
            <person name="Halpern A.L."/>
            <person name="Lee A.P."/>
            <person name="Johnson J."/>
            <person name="Dandona N."/>
            <person name="Viswanathan L.D."/>
            <person name="Tay A."/>
            <person name="Venter J.C."/>
            <person name="Strausberg R.L."/>
            <person name="Brenner S."/>
        </authorList>
    </citation>
    <scope>NUCLEOTIDE SEQUENCE [LARGE SCALE GENOMIC DNA]</scope>
</reference>
<dbReference type="InterPro" id="IPR026805">
    <property type="entry name" value="GW182_M_dom"/>
</dbReference>
<feature type="region of interest" description="Disordered" evidence="10">
    <location>
        <begin position="723"/>
        <end position="962"/>
    </location>
</feature>
<dbReference type="GO" id="GO:0005829">
    <property type="term" value="C:cytosol"/>
    <property type="evidence" value="ECO:0007669"/>
    <property type="project" value="UniProtKB-ARBA"/>
</dbReference>
<dbReference type="InterPro" id="IPR041917">
    <property type="entry name" value="TNR6C_UBA"/>
</dbReference>
<feature type="region of interest" description="Disordered" evidence="10">
    <location>
        <begin position="1476"/>
        <end position="1617"/>
    </location>
</feature>
<dbReference type="GO" id="GO:0003723">
    <property type="term" value="F:RNA binding"/>
    <property type="evidence" value="ECO:0007669"/>
    <property type="project" value="UniProtKB-UniRule"/>
</dbReference>
<feature type="compositionally biased region" description="Polar residues" evidence="10">
    <location>
        <begin position="886"/>
        <end position="917"/>
    </location>
</feature>
<feature type="compositionally biased region" description="Low complexity" evidence="10">
    <location>
        <begin position="32"/>
        <end position="57"/>
    </location>
</feature>
<feature type="compositionally biased region" description="Low complexity" evidence="10">
    <location>
        <begin position="1546"/>
        <end position="1560"/>
    </location>
</feature>
<evidence type="ECO:0000256" key="9">
    <source>
        <dbReference type="PROSITE-ProRule" id="PRU00176"/>
    </source>
</evidence>
<dbReference type="FunFam" id="1.10.8.10:FF:000027">
    <property type="entry name" value="Trinucleotide repeat-containing gene 6C protein"/>
    <property type="match status" value="1"/>
</dbReference>
<keyword evidence="3" id="KW-0597">Phosphoprotein</keyword>
<dbReference type="InterPro" id="IPR009060">
    <property type="entry name" value="UBA-like_sf"/>
</dbReference>
<evidence type="ECO:0000256" key="3">
    <source>
        <dbReference type="ARBA" id="ARBA00022553"/>
    </source>
</evidence>
<dbReference type="GO" id="GO:0060213">
    <property type="term" value="P:positive regulation of nuclear-transcribed mRNA poly(A) tail shortening"/>
    <property type="evidence" value="ECO:0007669"/>
    <property type="project" value="TreeGrafter"/>
</dbReference>
<dbReference type="InterPro" id="IPR032226">
    <property type="entry name" value="TNRC6_PABC-bd"/>
</dbReference>
<accession>A0A4W3JXC3</accession>
<dbReference type="GO" id="GO:0006417">
    <property type="term" value="P:regulation of translation"/>
    <property type="evidence" value="ECO:0007669"/>
    <property type="project" value="UniProtKB-KW"/>
</dbReference>
<feature type="compositionally biased region" description="Low complexity" evidence="10">
    <location>
        <begin position="731"/>
        <end position="745"/>
    </location>
</feature>
<feature type="region of interest" description="Disordered" evidence="10">
    <location>
        <begin position="174"/>
        <end position="248"/>
    </location>
</feature>
<sequence length="1927" mass="203005">ISLWSRKDQECKKGPNVMWFISFPVPESTKTNQNQPQPANSSNSLSTTTITNSSGSNGKRASVNSQQQALSRYPPREVPPRFRHQEQKQLLKRGQPLPPGTAISNSLGQVVANSSQHNVQQAASGQQQHLSKGQTDHSYSGLGPHYENSQWGQSPFRSEPNSIWDKVIIDGSDKEAWPSISGTETETASECTDTDSASNCGSENSSMATGSAPGNFNGQNKNCNNDGNGALVQSSSNQSAIGGGANGGNGNSSRVWGVAPGSAPGIGHCSATIGSGKMDSIISVNPNCWGTSTSTASINLNLNPNANPSAWPVVGHEIQGTVGGGITSSVCSPNIPIGQNLGNPNSNPNNGPTGSLNTWGTLLQQENTDTQTPTSQNVSFSVQPQNLNTDGPNNTNPINSSPNPLNAMQANGLPNVAVQGGWAMTVGMGAINPSHLQNLPIANGASAVSQLNGGSGEGINNPSCNSVWGLPHSNPTTTNGNSGFSQGNGDTVNSVLSLSAKQALASNSNSAVQKDVGNSAWDSGPPTSPGVVSWTRPGTVGGLHSGPNSIGAWGSPSSSRNTSNGVNGEWGKPLNQHSNNEANGNGKGSSSGWDGLCITNQTPVMQQGNEQINSWAKPSASGTTASEGSTESGGSNHDGSTGRGSGGGQGGGRQRMDKGMNDQQGLLKNVVPRPDLDPRVLCNTGWGQTPVKQNMGWGVEEAPRVERKNDIGTEAWGSAAAQFSNSGGKSDGSTMNSTNTSSVSGWGNPPPPVMSNNTGWGDKTSNGQGGWGDSANSTAVTAAAKSGHAWAGVSNQEEKPSSWADSQKSKPHNWGEGQKNTQGGGDWTDSAVGPGPLGEGKKPNSSWDNDNRTGSNWNETTRSQTSGWGNGTNGKPGPNAGWGEPSKSNAPQNWGNKPHDNNASSWGGATTVKQSGSGWAGGPLSAKQKDSESTGWEEPSPPSIRRKMEIDDGTSAWGDPSNYVKKTVNLWDRNNPVIHSSNNNVAEQPPPQPHQSSAVQNRSPLLGSGWGETLSVPAKAETSWGEPPSPATTVDNGTSAWGKPPNNNSTWGDHSAESTGNFGRGNVPTAVPPMCKPASKSMQEGWVSSGDEMGLSSNHHPSWEEDEGEMGMWNNTAPQESNSSCNSSGWGSANKKVHQKVMKMSNKQEETWLMNRLIKQLTDMGFPREPAEEALKSNSLNLDQAMGALLEKKGEMDKRGMGMSDYNGMISKPLGCRPPPVSKESSMDRPTFFDKLTLSFSNQDGGLVEESPTSPFLPSPSLKLPLSNSAHSNQALGVIASGLGMQNLNSSRQSGNLGMFGNSGAAQARTMQQQPPVQPLNSSQPSLRAQVPQFLSPQVQAQLLQFAAKNMGLNPALLASPINPQHMTMLNQLYQLQLVSSQLESFKVARTINNMQQQIQQHQRQLTQALLMKQQPPHPPLHPSAGKPTIDNLSHHPPPSLSDLQTKEQQISPNSFSGYPLAGLIPNMNVSNMELSGGLSMKDSSQSKSRLRQWTHPNSLETLSSNSSLLDQNQSKHGAIPGGLNIGPPSKPSLEDPYSPYDLITSSESPASPPVAVSDSWTRAKSPADKISNGSNINWPPEFRPGEPWKGLQNIDPETDPNVTPGSVPSGPSINTTIRDVDRYLLRDRSGGSSPTSSQNATLPSSSAWSFSASGYTSSFSSSASSPNTAAKLTDKSTWSPGPITQSQASLSHELWKVPLGSKNTRPPPGLTNTKPSPSWGVNSLGLVSSWPSSYSSNSAWSTDSSGRNNSWLVLRNLTPQIDGSTLRTLCMQHGPLITFHLNLTQGNAVVRYSSKEEAAKAQKSLHMCVLGNTTILAEFASDEEVNRFFAQAQSLTQTSSWQSNTGNNQSRLGSTNNSHGLVRNDLGHWNTTALSGKGNSDLLWSGVPQYSSSLWGPPNGDDGRVMGSPTPINTLLPVDLLSGESM</sequence>
<feature type="domain" description="RRM" evidence="12">
    <location>
        <begin position="1751"/>
        <end position="1823"/>
    </location>
</feature>
<feature type="compositionally biased region" description="Polar residues" evidence="10">
    <location>
        <begin position="1442"/>
        <end position="1455"/>
    </location>
</feature>
<feature type="compositionally biased region" description="Polar residues" evidence="10">
    <location>
        <begin position="473"/>
        <end position="488"/>
    </location>
</feature>
<feature type="compositionally biased region" description="Polar residues" evidence="10">
    <location>
        <begin position="575"/>
        <end position="598"/>
    </location>
</feature>
<feature type="region of interest" description="Disordered" evidence="10">
    <location>
        <begin position="1660"/>
        <end position="1686"/>
    </location>
</feature>
<evidence type="ECO:0000256" key="5">
    <source>
        <dbReference type="ARBA" id="ARBA00022884"/>
    </source>
</evidence>
<feature type="region of interest" description="Disordered" evidence="10">
    <location>
        <begin position="974"/>
        <end position="1135"/>
    </location>
</feature>
<feature type="region of interest" description="Disordered" evidence="10">
    <location>
        <begin position="113"/>
        <end position="158"/>
    </location>
</feature>
<dbReference type="GeneTree" id="ENSGT00940000157598"/>
<dbReference type="OMA" id="TGHWNAP"/>
<feature type="region of interest" description="Disordered" evidence="10">
    <location>
        <begin position="27"/>
        <end position="88"/>
    </location>
</feature>
<keyword evidence="6" id="KW-0175">Coiled coil</keyword>
<feature type="compositionally biased region" description="Polar residues" evidence="10">
    <location>
        <begin position="1309"/>
        <end position="1325"/>
    </location>
</feature>
<evidence type="ECO:0000256" key="8">
    <source>
        <dbReference type="ARBA" id="ARBA00073415"/>
    </source>
</evidence>
<evidence type="ECO:0000256" key="4">
    <source>
        <dbReference type="ARBA" id="ARBA00022845"/>
    </source>
</evidence>
<keyword evidence="5 9" id="KW-0694">RNA-binding</keyword>
<keyword evidence="4" id="KW-0810">Translation regulation</keyword>
<dbReference type="GO" id="GO:0005654">
    <property type="term" value="C:nucleoplasm"/>
    <property type="evidence" value="ECO:0007669"/>
    <property type="project" value="TreeGrafter"/>
</dbReference>
<feature type="region of interest" description="Disordered" evidence="10">
    <location>
        <begin position="1305"/>
        <end position="1325"/>
    </location>
</feature>
<dbReference type="InParanoid" id="A0A4W3JXC3"/>
<dbReference type="SUPFAM" id="SSF54928">
    <property type="entry name" value="RNA-binding domain, RBD"/>
    <property type="match status" value="1"/>
</dbReference>
<dbReference type="InterPro" id="IPR000504">
    <property type="entry name" value="RRM_dom"/>
</dbReference>
<feature type="compositionally biased region" description="Low complexity" evidence="10">
    <location>
        <begin position="392"/>
        <end position="402"/>
    </location>
</feature>
<keyword evidence="2" id="KW-0488">Methylation</keyword>
<feature type="region of interest" description="Disordered" evidence="10">
    <location>
        <begin position="1414"/>
        <end position="1455"/>
    </location>
</feature>
<dbReference type="SUPFAM" id="SSF46934">
    <property type="entry name" value="UBA-like"/>
    <property type="match status" value="1"/>
</dbReference>
<dbReference type="Proteomes" id="UP000314986">
    <property type="component" value="Unassembled WGS sequence"/>
</dbReference>
<dbReference type="InterPro" id="IPR035979">
    <property type="entry name" value="RBD_domain_sf"/>
</dbReference>
<feature type="region of interest" description="Disordered" evidence="10">
    <location>
        <begin position="509"/>
        <end position="598"/>
    </location>
</feature>
<protein>
    <recommendedName>
        <fullName evidence="8">Trinucleotide repeat-containing gene 6C protein</fullName>
    </recommendedName>
</protein>
<dbReference type="Pfam" id="PF12938">
    <property type="entry name" value="M_domain"/>
    <property type="match status" value="1"/>
</dbReference>
<feature type="compositionally biased region" description="Polar residues" evidence="10">
    <location>
        <begin position="754"/>
        <end position="766"/>
    </location>
</feature>
<evidence type="ECO:0000256" key="10">
    <source>
        <dbReference type="SAM" id="MobiDB-lite"/>
    </source>
</evidence>
<feature type="compositionally biased region" description="Polar residues" evidence="10">
    <location>
        <begin position="1601"/>
        <end position="1617"/>
    </location>
</feature>